<protein>
    <submittedName>
        <fullName evidence="2">Uncharacterized protein</fullName>
    </submittedName>
</protein>
<evidence type="ECO:0000313" key="1">
    <source>
        <dbReference type="EMBL" id="KNB19374.1"/>
    </source>
</evidence>
<dbReference type="GeneID" id="28963250"/>
<dbReference type="KEGG" id="fox:FOXG_22570"/>
<name>A0A0J9WVF8_FUSO4</name>
<dbReference type="EMBL" id="DS231733">
    <property type="protein sequence ID" value="KNB19457.1"/>
    <property type="molecule type" value="Genomic_DNA"/>
</dbReference>
<dbReference type="KEGG" id="fox:FOXG_22544"/>
<dbReference type="VEuPathDB" id="FungiDB:FOXG_22544"/>
<dbReference type="Proteomes" id="UP000009097">
    <property type="component" value="Unassembled WGS sequence"/>
</dbReference>
<dbReference type="EMBL" id="DS231732">
    <property type="protein sequence ID" value="KNB19374.1"/>
    <property type="molecule type" value="Genomic_DNA"/>
</dbReference>
<reference evidence="2" key="1">
    <citation type="submission" date="2007-04" db="EMBL/GenBank/DDBJ databases">
        <authorList>
            <consortium name="The Broad Institute Genome Sequencing Platform"/>
            <person name="Birren B."/>
            <person name="Lander E."/>
            <person name="Galagan J."/>
            <person name="Nusbaum C."/>
            <person name="Devon K."/>
            <person name="Ma L.-J."/>
            <person name="Jaffe D."/>
            <person name="Butler J."/>
            <person name="Alvarez P."/>
            <person name="Gnerre S."/>
            <person name="Grabherr M."/>
            <person name="Kleber M."/>
            <person name="Mauceli E."/>
            <person name="Brockman W."/>
            <person name="MacCallum I.A."/>
            <person name="Young S."/>
            <person name="LaButti K."/>
            <person name="DeCaprio D."/>
            <person name="Crawford M."/>
            <person name="Koehrsen M."/>
            <person name="Engels R."/>
            <person name="Montgomery P."/>
            <person name="Pearson M."/>
            <person name="Howarth C."/>
            <person name="Larson L."/>
            <person name="White J."/>
            <person name="O'Leary S."/>
            <person name="Kodira C."/>
            <person name="Zeng Q."/>
            <person name="Yandava C."/>
            <person name="Alvarado L."/>
            <person name="Kistler C."/>
            <person name="Shim W.-B."/>
            <person name="Kang S."/>
            <person name="Woloshuk C."/>
        </authorList>
    </citation>
    <scope>NUCLEOTIDE SEQUENCE</scope>
    <source>
        <strain evidence="2">4287</strain>
    </source>
</reference>
<dbReference type="RefSeq" id="XP_018257502.1">
    <property type="nucleotide sequence ID" value="XM_018402985.1"/>
</dbReference>
<dbReference type="RefSeq" id="XP_018257419.1">
    <property type="nucleotide sequence ID" value="XM_018402959.1"/>
</dbReference>
<evidence type="ECO:0000313" key="2">
    <source>
        <dbReference type="EMBL" id="KNB19457.1"/>
    </source>
</evidence>
<evidence type="ECO:0000313" key="3">
    <source>
        <dbReference type="Proteomes" id="UP000009097"/>
    </source>
</evidence>
<reference evidence="2" key="2">
    <citation type="journal article" date="2010" name="Nature">
        <title>Comparative genomics reveals mobile pathogenicity chromosomes in Fusarium.</title>
        <authorList>
            <person name="Ma L.J."/>
            <person name="van der Does H.C."/>
            <person name="Borkovich K.A."/>
            <person name="Coleman J.J."/>
            <person name="Daboussi M.J."/>
            <person name="Di Pietro A."/>
            <person name="Dufresne M."/>
            <person name="Freitag M."/>
            <person name="Grabherr M."/>
            <person name="Henrissat B."/>
            <person name="Houterman P.M."/>
            <person name="Kang S."/>
            <person name="Shim W.B."/>
            <person name="Woloshuk C."/>
            <person name="Xie X."/>
            <person name="Xu J.R."/>
            <person name="Antoniw J."/>
            <person name="Baker S.E."/>
            <person name="Bluhm B.H."/>
            <person name="Breakspear A."/>
            <person name="Brown D.W."/>
            <person name="Butchko R.A."/>
            <person name="Chapman S."/>
            <person name="Coulson R."/>
            <person name="Coutinho P.M."/>
            <person name="Danchin E.G."/>
            <person name="Diener A."/>
            <person name="Gale L.R."/>
            <person name="Gardiner D.M."/>
            <person name="Goff S."/>
            <person name="Hammond-Kosack K.E."/>
            <person name="Hilburn K."/>
            <person name="Hua-Van A."/>
            <person name="Jonkers W."/>
            <person name="Kazan K."/>
            <person name="Kodira C.D."/>
            <person name="Koehrsen M."/>
            <person name="Kumar L."/>
            <person name="Lee Y.H."/>
            <person name="Li L."/>
            <person name="Manners J.M."/>
            <person name="Miranda-Saavedra D."/>
            <person name="Mukherjee M."/>
            <person name="Park G."/>
            <person name="Park J."/>
            <person name="Park S.Y."/>
            <person name="Proctor R.H."/>
            <person name="Regev A."/>
            <person name="Ruiz-Roldan M.C."/>
            <person name="Sain D."/>
            <person name="Sakthikumar S."/>
            <person name="Sykes S."/>
            <person name="Schwartz D.C."/>
            <person name="Turgeon B.G."/>
            <person name="Wapinski I."/>
            <person name="Yoder O."/>
            <person name="Young S."/>
            <person name="Zeng Q."/>
            <person name="Zhou S."/>
            <person name="Galagan J."/>
            <person name="Cuomo C.A."/>
            <person name="Kistler H.C."/>
            <person name="Rep M."/>
        </authorList>
    </citation>
    <scope>NUCLEOTIDE SEQUENCE [LARGE SCALE GENOMIC DNA]</scope>
    <source>
        <strain evidence="2">4287</strain>
    </source>
</reference>
<dbReference type="AlphaFoldDB" id="A0A0J9WVF8"/>
<accession>A0A0J9WVF8</accession>
<proteinExistence type="predicted"/>
<organism evidence="2 3">
    <name type="scientific">Fusarium oxysporum f. sp. lycopersici (strain 4287 / CBS 123668 / FGSC 9935 / NRRL 34936)</name>
    <name type="common">Fusarium vascular wilt of tomato</name>
    <dbReference type="NCBI Taxonomy" id="426428"/>
    <lineage>
        <taxon>Eukaryota</taxon>
        <taxon>Fungi</taxon>
        <taxon>Dikarya</taxon>
        <taxon>Ascomycota</taxon>
        <taxon>Pezizomycotina</taxon>
        <taxon>Sordariomycetes</taxon>
        <taxon>Hypocreomycetidae</taxon>
        <taxon>Hypocreales</taxon>
        <taxon>Nectriaceae</taxon>
        <taxon>Fusarium</taxon>
        <taxon>Fusarium oxysporum species complex</taxon>
    </lineage>
</organism>
<gene>
    <name evidence="1" type="ORF">FOXG_22544</name>
    <name evidence="2" type="ORF">FOXG_22570</name>
</gene>
<sequence length="35" mass="3892">MKGAFTKIFLAGQSRYIAALSLKEQRHWLDALLGG</sequence>
<dbReference type="GeneID" id="28963276"/>
<dbReference type="VEuPathDB" id="FungiDB:FOXG_22570"/>